<keyword evidence="2" id="KW-0732">Signal</keyword>
<protein>
    <recommendedName>
        <fullName evidence="3">Acetyl xylan esterase domain-containing protein</fullName>
    </recommendedName>
</protein>
<dbReference type="AlphaFoldDB" id="A0A6C2TXH9"/>
<dbReference type="InterPro" id="IPR008391">
    <property type="entry name" value="AXE1_dom"/>
</dbReference>
<evidence type="ECO:0000313" key="5">
    <source>
        <dbReference type="Proteomes" id="UP000366872"/>
    </source>
</evidence>
<dbReference type="EMBL" id="CAAHFG010000001">
    <property type="protein sequence ID" value="VGO12224.1"/>
    <property type="molecule type" value="Genomic_DNA"/>
</dbReference>
<dbReference type="Proteomes" id="UP000366872">
    <property type="component" value="Unassembled WGS sequence"/>
</dbReference>
<evidence type="ECO:0000256" key="1">
    <source>
        <dbReference type="ARBA" id="ARBA00022801"/>
    </source>
</evidence>
<keyword evidence="1" id="KW-0378">Hydrolase</keyword>
<evidence type="ECO:0000313" key="4">
    <source>
        <dbReference type="EMBL" id="VGO12224.1"/>
    </source>
</evidence>
<feature type="signal peptide" evidence="2">
    <location>
        <begin position="1"/>
        <end position="20"/>
    </location>
</feature>
<dbReference type="InterPro" id="IPR050261">
    <property type="entry name" value="FrsA_esterase"/>
</dbReference>
<dbReference type="SUPFAM" id="SSF53474">
    <property type="entry name" value="alpha/beta-Hydrolases"/>
    <property type="match status" value="1"/>
</dbReference>
<dbReference type="RefSeq" id="WP_136077914.1">
    <property type="nucleotide sequence ID" value="NZ_CAAHFG010000001.1"/>
</dbReference>
<dbReference type="Pfam" id="PF05448">
    <property type="entry name" value="AXE1"/>
    <property type="match status" value="1"/>
</dbReference>
<accession>A0A6C2TXH9</accession>
<dbReference type="GO" id="GO:0052689">
    <property type="term" value="F:carboxylic ester hydrolase activity"/>
    <property type="evidence" value="ECO:0007669"/>
    <property type="project" value="UniProtKB-ARBA"/>
</dbReference>
<dbReference type="PANTHER" id="PTHR22946:SF9">
    <property type="entry name" value="POLYKETIDE TRANSFERASE AF380"/>
    <property type="match status" value="1"/>
</dbReference>
<organism evidence="4 5">
    <name type="scientific">Pontiella desulfatans</name>
    <dbReference type="NCBI Taxonomy" id="2750659"/>
    <lineage>
        <taxon>Bacteria</taxon>
        <taxon>Pseudomonadati</taxon>
        <taxon>Kiritimatiellota</taxon>
        <taxon>Kiritimatiellia</taxon>
        <taxon>Kiritimatiellales</taxon>
        <taxon>Pontiellaceae</taxon>
        <taxon>Pontiella</taxon>
    </lineage>
</organism>
<feature type="chain" id="PRO_5025370210" description="Acetyl xylan esterase domain-containing protein" evidence="2">
    <location>
        <begin position="21"/>
        <end position="1081"/>
    </location>
</feature>
<proteinExistence type="predicted"/>
<reference evidence="4 5" key="1">
    <citation type="submission" date="2019-04" db="EMBL/GenBank/DDBJ databases">
        <authorList>
            <person name="Van Vliet M D."/>
        </authorList>
    </citation>
    <scope>NUCLEOTIDE SEQUENCE [LARGE SCALE GENOMIC DNA]</scope>
    <source>
        <strain evidence="4 5">F1</strain>
    </source>
</reference>
<sequence>MKKKSVVAAFCAALAIGVYADPDWDAVVALGDLTNAPSVYTTNGVVTNVNCVGSIQSMMYESVEYTGKTTRVWAYIGMPAGASAENPVPAVVLVHGGGGTAFSDWVQHWNDRGYAAIAMDNEGRMVDPATGEKFVQPWGGPQRTGIYDDMAKPIGDHFMYHATASAIVANSLIRSLPEVDADKIGIMGVSWGGVITSTTIGLDDRFAFAIPTYGCGHLYDAMSHWGGALIDNETYKTVWDPFLRLDQATMPVLWYSWPGDYHFPLDSQGASYMAAAGERMVSLVPGMNHSHGSAWFRPESYDFADSIISDGTGWCVQQSLSLTGSDVEAVFATTRSLKTATLLFATETGATTSLDWTETNVTSMVESPAGIWTIMAQLPEGTTGWYIKTTAAANVSGYRGEDVVAGSDYQEIIEFELPSGGFSHLHPLGDTLSTGTIEIGFFAPSTLEIVDIVATNESHPGALTYTVDFPWQLREPELLELQFDNSVAGLTEGQSATGTLVFVRENMDGSREQVELPYAVTTRDALTIIYEVTTNWASQTPFVIDDVLIRSNAVVSLDADSEVNQLTIDDGSLLINGVHSLATVAGLSLNGAGNLIVESGSLSVGGSTISSLELIEISGGAVNFGTGHCQFGKGGPCEVRVIGDDASISMAILNQQNATGSQGTFRFVLDESGVSPIEMSSYMHLAEATIIVDGSAYMGGSSTSVLFSASNIQTLADPNNISMTGFEENAFTASVVQDTDLDEVRLIITAQPREVQLIGRDDFDGDTRYESRTITGANNSDNTLWQIVNRETVATDEVIDTSVEAGGAVALNSGDTLGFLGTNKTDNIFGMYRAGASRTLVYTFDISGAEELTLEMDWACSGDMADKNTSVSCSIDGGATQTVFDVGTSGVNWNETFDNGTVIDRNRSASVTTNGVAALHLTDEFQTYTMSVAGTGSNLTVWIVMDNTVGGFGGFGLDNVTLNGTVIALDGFEAWMSGYSLSGTNATESANPDGDRYTNYEEYIAGLNPEVADAFLISGLTDGERLEWDAASGRVYNVYWSSNLVDGFSLIHSNAPGGAFIDAGRTANPAGFYRISVELAP</sequence>
<gene>
    <name evidence="4" type="ORF">PDESU_00775</name>
</gene>
<evidence type="ECO:0000256" key="2">
    <source>
        <dbReference type="SAM" id="SignalP"/>
    </source>
</evidence>
<keyword evidence="5" id="KW-1185">Reference proteome</keyword>
<name>A0A6C2TXH9_PONDE</name>
<evidence type="ECO:0000259" key="3">
    <source>
        <dbReference type="Pfam" id="PF05448"/>
    </source>
</evidence>
<dbReference type="Gene3D" id="3.40.50.1820">
    <property type="entry name" value="alpha/beta hydrolase"/>
    <property type="match status" value="1"/>
</dbReference>
<feature type="domain" description="Acetyl xylan esterase" evidence="3">
    <location>
        <begin position="65"/>
        <end position="213"/>
    </location>
</feature>
<dbReference type="InterPro" id="IPR029058">
    <property type="entry name" value="AB_hydrolase_fold"/>
</dbReference>
<dbReference type="PANTHER" id="PTHR22946">
    <property type="entry name" value="DIENELACTONE HYDROLASE DOMAIN-CONTAINING PROTEIN-RELATED"/>
    <property type="match status" value="1"/>
</dbReference>